<evidence type="ECO:0000256" key="3">
    <source>
        <dbReference type="ARBA" id="ARBA00022737"/>
    </source>
</evidence>
<keyword evidence="3" id="KW-0677">Repeat</keyword>
<evidence type="ECO:0000256" key="1">
    <source>
        <dbReference type="ARBA" id="ARBA00006673"/>
    </source>
</evidence>
<keyword evidence="4 6" id="KW-0863">Zinc-finger</keyword>
<dbReference type="InterPro" id="IPR013087">
    <property type="entry name" value="Znf_C2H2_type"/>
</dbReference>
<dbReference type="PROSITE" id="PS00028">
    <property type="entry name" value="ZINC_FINGER_C2H2_1"/>
    <property type="match status" value="4"/>
</dbReference>
<dbReference type="Gene3D" id="3.30.160.60">
    <property type="entry name" value="Classic Zinc Finger"/>
    <property type="match status" value="1"/>
</dbReference>
<dbReference type="GO" id="GO:0008270">
    <property type="term" value="F:zinc ion binding"/>
    <property type="evidence" value="ECO:0007669"/>
    <property type="project" value="UniProtKB-KW"/>
</dbReference>
<evidence type="ECO:0000259" key="8">
    <source>
        <dbReference type="PROSITE" id="PS50157"/>
    </source>
</evidence>
<dbReference type="Pfam" id="PF17800">
    <property type="entry name" value="NPL"/>
    <property type="match status" value="1"/>
</dbReference>
<gene>
    <name evidence="9" type="ORF">BSL78_01284</name>
</gene>
<sequence length="485" mass="54852">MFWGLTLKPGKRHTEIFSEEICLSMATLESRKDFGERPDNYSHVVVKTQKSDFLLCTLVHGLQFQQNLNLKLMPKEKITFRVQGTSKVYLTGFSPSCPVEDVDIGEEEEEEDEEETLNQAGASQEQKDGDQEDAGWLVDDCDTADDIVEDVIEALSGEELNRPEDQPGQSGRGAMSGGKEDNFLSVTELSNLPVKEEGMEECDSEISQEHSKNQISEGGRKEVRSKSSSSLITDNIDEDGSSMEGSGDEWILDEGEDVEEPEEDVSEVEEGVEDDDGSVGERQQIAKVPCDVCDQEFNTEEEKLKHEENDHRLSPPNSQVQLTNSSLVKKRRTYKCRYCNKLLANINSKKRHEAIHAREQKLFTCQHCPKVFSYHHNLVRHRKMHKPTSMLYRCLICNAGFQHIQLRDKHVLGHFKKDAQRCDLCRQVTCKGECMPTEEILNSQSLEGGARQRQDGCEVQVRTLSQELPVESQSQPPSEGPRCLI</sequence>
<keyword evidence="5" id="KW-0862">Zinc</keyword>
<dbReference type="GO" id="GO:0005634">
    <property type="term" value="C:nucleus"/>
    <property type="evidence" value="ECO:0007669"/>
    <property type="project" value="TreeGrafter"/>
</dbReference>
<dbReference type="PANTHER" id="PTHR24409:SF295">
    <property type="entry name" value="AZ2-RELATED"/>
    <property type="match status" value="1"/>
</dbReference>
<dbReference type="PROSITE" id="PS50157">
    <property type="entry name" value="ZINC_FINGER_C2H2_2"/>
    <property type="match status" value="2"/>
</dbReference>
<evidence type="ECO:0000313" key="10">
    <source>
        <dbReference type="Proteomes" id="UP000230750"/>
    </source>
</evidence>
<evidence type="ECO:0000256" key="6">
    <source>
        <dbReference type="PROSITE-ProRule" id="PRU00042"/>
    </source>
</evidence>
<feature type="compositionally biased region" description="Acidic residues" evidence="7">
    <location>
        <begin position="100"/>
        <end position="116"/>
    </location>
</feature>
<accession>A0A2G8LNJ4</accession>
<feature type="region of interest" description="Disordered" evidence="7">
    <location>
        <begin position="99"/>
        <end position="136"/>
    </location>
</feature>
<feature type="compositionally biased region" description="Basic and acidic residues" evidence="7">
    <location>
        <begin position="207"/>
        <end position="225"/>
    </location>
</feature>
<feature type="domain" description="C2H2-type" evidence="8">
    <location>
        <begin position="363"/>
        <end position="385"/>
    </location>
</feature>
<evidence type="ECO:0000256" key="7">
    <source>
        <dbReference type="SAM" id="MobiDB-lite"/>
    </source>
</evidence>
<dbReference type="PANTHER" id="PTHR24409">
    <property type="entry name" value="ZINC FINGER PROTEIN 142"/>
    <property type="match status" value="1"/>
</dbReference>
<keyword evidence="2" id="KW-0479">Metal-binding</keyword>
<dbReference type="SUPFAM" id="SSF57667">
    <property type="entry name" value="beta-beta-alpha zinc fingers"/>
    <property type="match status" value="1"/>
</dbReference>
<proteinExistence type="inferred from homology"/>
<feature type="domain" description="C2H2-type" evidence="8">
    <location>
        <begin position="334"/>
        <end position="361"/>
    </location>
</feature>
<comment type="similarity">
    <text evidence="1">Belongs to the histone deacetylase HD2 family.</text>
</comment>
<reference evidence="9 10" key="1">
    <citation type="journal article" date="2017" name="PLoS Biol.">
        <title>The sea cucumber genome provides insights into morphological evolution and visceral regeneration.</title>
        <authorList>
            <person name="Zhang X."/>
            <person name="Sun L."/>
            <person name="Yuan J."/>
            <person name="Sun Y."/>
            <person name="Gao Y."/>
            <person name="Zhang L."/>
            <person name="Li S."/>
            <person name="Dai H."/>
            <person name="Hamel J.F."/>
            <person name="Liu C."/>
            <person name="Yu Y."/>
            <person name="Liu S."/>
            <person name="Lin W."/>
            <person name="Guo K."/>
            <person name="Jin S."/>
            <person name="Xu P."/>
            <person name="Storey K.B."/>
            <person name="Huan P."/>
            <person name="Zhang T."/>
            <person name="Zhou Y."/>
            <person name="Zhang J."/>
            <person name="Lin C."/>
            <person name="Li X."/>
            <person name="Xing L."/>
            <person name="Huo D."/>
            <person name="Sun M."/>
            <person name="Wang L."/>
            <person name="Mercier A."/>
            <person name="Li F."/>
            <person name="Yang H."/>
            <person name="Xiang J."/>
        </authorList>
    </citation>
    <scope>NUCLEOTIDE SEQUENCE [LARGE SCALE GENOMIC DNA]</scope>
    <source>
        <strain evidence="9">Shaxun</strain>
        <tissue evidence="9">Muscle</tissue>
    </source>
</reference>
<dbReference type="Proteomes" id="UP000230750">
    <property type="component" value="Unassembled WGS sequence"/>
</dbReference>
<dbReference type="OrthoDB" id="3565419at2759"/>
<dbReference type="InterPro" id="IPR041232">
    <property type="entry name" value="NPL"/>
</dbReference>
<evidence type="ECO:0000256" key="5">
    <source>
        <dbReference type="ARBA" id="ARBA00022833"/>
    </source>
</evidence>
<keyword evidence="10" id="KW-1185">Reference proteome</keyword>
<dbReference type="AlphaFoldDB" id="A0A2G8LNJ4"/>
<dbReference type="InterPro" id="IPR036236">
    <property type="entry name" value="Znf_C2H2_sf"/>
</dbReference>
<dbReference type="SMART" id="SM00355">
    <property type="entry name" value="ZnF_C2H2"/>
    <property type="match status" value="4"/>
</dbReference>
<evidence type="ECO:0000256" key="2">
    <source>
        <dbReference type="ARBA" id="ARBA00022723"/>
    </source>
</evidence>
<feature type="region of interest" description="Disordered" evidence="7">
    <location>
        <begin position="155"/>
        <end position="281"/>
    </location>
</feature>
<evidence type="ECO:0000256" key="4">
    <source>
        <dbReference type="ARBA" id="ARBA00022771"/>
    </source>
</evidence>
<name>A0A2G8LNJ4_STIJA</name>
<dbReference type="Gene3D" id="2.60.120.340">
    <property type="entry name" value="Nucleoplasmin core domain"/>
    <property type="match status" value="1"/>
</dbReference>
<organism evidence="9 10">
    <name type="scientific">Stichopus japonicus</name>
    <name type="common">Sea cucumber</name>
    <dbReference type="NCBI Taxonomy" id="307972"/>
    <lineage>
        <taxon>Eukaryota</taxon>
        <taxon>Metazoa</taxon>
        <taxon>Echinodermata</taxon>
        <taxon>Eleutherozoa</taxon>
        <taxon>Echinozoa</taxon>
        <taxon>Holothuroidea</taxon>
        <taxon>Aspidochirotacea</taxon>
        <taxon>Aspidochirotida</taxon>
        <taxon>Stichopodidae</taxon>
        <taxon>Apostichopus</taxon>
    </lineage>
</organism>
<dbReference type="EMBL" id="MRZV01000024">
    <property type="protein sequence ID" value="PIK61829.1"/>
    <property type="molecule type" value="Genomic_DNA"/>
</dbReference>
<feature type="compositionally biased region" description="Acidic residues" evidence="7">
    <location>
        <begin position="235"/>
        <end position="278"/>
    </location>
</feature>
<dbReference type="GO" id="GO:0000981">
    <property type="term" value="F:DNA-binding transcription factor activity, RNA polymerase II-specific"/>
    <property type="evidence" value="ECO:0007669"/>
    <property type="project" value="TreeGrafter"/>
</dbReference>
<protein>
    <submittedName>
        <fullName evidence="9">Putative 46 kDa FK506-binding nuclear protein-like</fullName>
    </submittedName>
</protein>
<dbReference type="GO" id="GO:0000977">
    <property type="term" value="F:RNA polymerase II transcription regulatory region sequence-specific DNA binding"/>
    <property type="evidence" value="ECO:0007669"/>
    <property type="project" value="TreeGrafter"/>
</dbReference>
<evidence type="ECO:0000313" key="9">
    <source>
        <dbReference type="EMBL" id="PIK61829.1"/>
    </source>
</evidence>
<dbReference type="STRING" id="307972.A0A2G8LNJ4"/>
<comment type="caution">
    <text evidence="9">The sequence shown here is derived from an EMBL/GenBank/DDBJ whole genome shotgun (WGS) entry which is preliminary data.</text>
</comment>